<organism evidence="2">
    <name type="scientific">Candidatus Methanogaster sp. ANME-2c ERB4</name>
    <dbReference type="NCBI Taxonomy" id="2759911"/>
    <lineage>
        <taxon>Archaea</taxon>
        <taxon>Methanobacteriati</taxon>
        <taxon>Methanobacteriota</taxon>
        <taxon>Stenosarchaea group</taxon>
        <taxon>Methanomicrobia</taxon>
        <taxon>Methanosarcinales</taxon>
        <taxon>ANME-2 cluster</taxon>
        <taxon>Candidatus Methanogasteraceae</taxon>
        <taxon>Candidatus Methanogaster</taxon>
    </lineage>
</organism>
<feature type="region of interest" description="Disordered" evidence="1">
    <location>
        <begin position="20"/>
        <end position="39"/>
    </location>
</feature>
<dbReference type="EMBL" id="MT631280">
    <property type="protein sequence ID" value="QNO47874.1"/>
    <property type="molecule type" value="Genomic_DNA"/>
</dbReference>
<evidence type="ECO:0000313" key="2">
    <source>
        <dbReference type="EMBL" id="QNO47874.1"/>
    </source>
</evidence>
<reference evidence="2" key="1">
    <citation type="submission" date="2020-06" db="EMBL/GenBank/DDBJ databases">
        <title>Unique genomic features of the anaerobic methanotrophic archaea.</title>
        <authorList>
            <person name="Chadwick G.L."/>
            <person name="Skennerton C.T."/>
            <person name="Laso-Perez R."/>
            <person name="Leu A.O."/>
            <person name="Speth D.R."/>
            <person name="Yu H."/>
            <person name="Morgan-Lang C."/>
            <person name="Hatzenpichler R."/>
            <person name="Goudeau D."/>
            <person name="Malmstrom R."/>
            <person name="Brazelton W.J."/>
            <person name="Woyke T."/>
            <person name="Hallam S.J."/>
            <person name="Tyson G.W."/>
            <person name="Wegener G."/>
            <person name="Boetius A."/>
            <person name="Orphan V."/>
        </authorList>
    </citation>
    <scope>NUCLEOTIDE SEQUENCE</scope>
</reference>
<gene>
    <name evidence="2" type="ORF">DJFEGNLO_00028</name>
</gene>
<dbReference type="AlphaFoldDB" id="A0A7G9YIP0"/>
<proteinExistence type="predicted"/>
<evidence type="ECO:0000256" key="1">
    <source>
        <dbReference type="SAM" id="MobiDB-lite"/>
    </source>
</evidence>
<name>A0A7G9YIP0_9EURY</name>
<accession>A0A7G9YIP0</accession>
<sequence>MRRTGLAAWNAGSAGNYYSDYNGTDPDGDGIGEDPHPITGGTSIDRYLFMQTWAGGASQKGDLGPRQPDHLCRRRDRACNRSGGGSTSRNPAMFAAADVNSDDRVTSSGALMILKAAANAIEL</sequence>
<protein>
    <recommendedName>
        <fullName evidence="3">Dockerin domain-containing protein</fullName>
    </recommendedName>
</protein>
<evidence type="ECO:0008006" key="3">
    <source>
        <dbReference type="Google" id="ProtNLM"/>
    </source>
</evidence>